<gene>
    <name evidence="2" type="ORF">EPI10_006365</name>
</gene>
<reference evidence="3" key="1">
    <citation type="journal article" date="2019" name="Plant Biotechnol. J.">
        <title>Genome sequencing of the Australian wild diploid species Gossypium australe highlights disease resistance and delayed gland morphogenesis.</title>
        <authorList>
            <person name="Cai Y."/>
            <person name="Cai X."/>
            <person name="Wang Q."/>
            <person name="Wang P."/>
            <person name="Zhang Y."/>
            <person name="Cai C."/>
            <person name="Xu Y."/>
            <person name="Wang K."/>
            <person name="Zhou Z."/>
            <person name="Wang C."/>
            <person name="Geng S."/>
            <person name="Li B."/>
            <person name="Dong Q."/>
            <person name="Hou Y."/>
            <person name="Wang H."/>
            <person name="Ai P."/>
            <person name="Liu Z."/>
            <person name="Yi F."/>
            <person name="Sun M."/>
            <person name="An G."/>
            <person name="Cheng J."/>
            <person name="Zhang Y."/>
            <person name="Shi Q."/>
            <person name="Xie Y."/>
            <person name="Shi X."/>
            <person name="Chang Y."/>
            <person name="Huang F."/>
            <person name="Chen Y."/>
            <person name="Hong S."/>
            <person name="Mi L."/>
            <person name="Sun Q."/>
            <person name="Zhang L."/>
            <person name="Zhou B."/>
            <person name="Peng R."/>
            <person name="Zhang X."/>
            <person name="Liu F."/>
        </authorList>
    </citation>
    <scope>NUCLEOTIDE SEQUENCE [LARGE SCALE GENOMIC DNA]</scope>
    <source>
        <strain evidence="3">cv. PA1801</strain>
    </source>
</reference>
<dbReference type="EMBL" id="SMMG02000002">
    <property type="protein sequence ID" value="KAA3484272.1"/>
    <property type="molecule type" value="Genomic_DNA"/>
</dbReference>
<dbReference type="GO" id="GO:0003964">
    <property type="term" value="F:RNA-directed DNA polymerase activity"/>
    <property type="evidence" value="ECO:0007669"/>
    <property type="project" value="UniProtKB-KW"/>
</dbReference>
<organism evidence="2 3">
    <name type="scientific">Gossypium australe</name>
    <dbReference type="NCBI Taxonomy" id="47621"/>
    <lineage>
        <taxon>Eukaryota</taxon>
        <taxon>Viridiplantae</taxon>
        <taxon>Streptophyta</taxon>
        <taxon>Embryophyta</taxon>
        <taxon>Tracheophyta</taxon>
        <taxon>Spermatophyta</taxon>
        <taxon>Magnoliopsida</taxon>
        <taxon>eudicotyledons</taxon>
        <taxon>Gunneridae</taxon>
        <taxon>Pentapetalae</taxon>
        <taxon>rosids</taxon>
        <taxon>malvids</taxon>
        <taxon>Malvales</taxon>
        <taxon>Malvaceae</taxon>
        <taxon>Malvoideae</taxon>
        <taxon>Gossypium</taxon>
    </lineage>
</organism>
<feature type="domain" description="Retrotransposon gag" evidence="1">
    <location>
        <begin position="71"/>
        <end position="142"/>
    </location>
</feature>
<dbReference type="PANTHER" id="PTHR33223">
    <property type="entry name" value="CCHC-TYPE DOMAIN-CONTAINING PROTEIN"/>
    <property type="match status" value="1"/>
</dbReference>
<accession>A0A5B6WTV2</accession>
<proteinExistence type="predicted"/>
<keyword evidence="3" id="KW-1185">Reference proteome</keyword>
<evidence type="ECO:0000259" key="1">
    <source>
        <dbReference type="Pfam" id="PF03732"/>
    </source>
</evidence>
<dbReference type="Pfam" id="PF03732">
    <property type="entry name" value="Retrotrans_gag"/>
    <property type="match status" value="1"/>
</dbReference>
<dbReference type="OrthoDB" id="1740797at2759"/>
<keyword evidence="2" id="KW-0548">Nucleotidyltransferase</keyword>
<protein>
    <submittedName>
        <fullName evidence="2">Reverse transcriptase</fullName>
    </submittedName>
</protein>
<evidence type="ECO:0000313" key="2">
    <source>
        <dbReference type="EMBL" id="KAA3484272.1"/>
    </source>
</evidence>
<evidence type="ECO:0000313" key="3">
    <source>
        <dbReference type="Proteomes" id="UP000325315"/>
    </source>
</evidence>
<keyword evidence="2" id="KW-0808">Transferase</keyword>
<dbReference type="Proteomes" id="UP000325315">
    <property type="component" value="Unassembled WGS sequence"/>
</dbReference>
<sequence>MASNEKTLRDNVLPNLEMVQESITSPAITANNVEIKPAMIQNNLQSKGTMTEDPNQHLKHGVIDDGIRLRLFPFSLINNSFFWLNSQAPGSIMTRDELAGNFFLFSKMVQLRREFTTFKQLEGESFHETWEYFKTLIQRGPHH</sequence>
<name>A0A5B6WTV2_9ROSI</name>
<keyword evidence="2" id="KW-0695">RNA-directed DNA polymerase</keyword>
<dbReference type="InterPro" id="IPR005162">
    <property type="entry name" value="Retrotrans_gag_dom"/>
</dbReference>
<dbReference type="AlphaFoldDB" id="A0A5B6WTV2"/>
<dbReference type="PANTHER" id="PTHR33223:SF11">
    <property type="entry name" value="ELEMENT PROTEIN, PUTATIVE-RELATED"/>
    <property type="match status" value="1"/>
</dbReference>
<comment type="caution">
    <text evidence="2">The sequence shown here is derived from an EMBL/GenBank/DDBJ whole genome shotgun (WGS) entry which is preliminary data.</text>
</comment>